<feature type="transmembrane region" description="Helical" evidence="9">
    <location>
        <begin position="212"/>
        <end position="236"/>
    </location>
</feature>
<evidence type="ECO:0000256" key="6">
    <source>
        <dbReference type="ARBA" id="ARBA00034721"/>
    </source>
</evidence>
<organism evidence="11 12">
    <name type="scientific">Phasianus colchicus</name>
    <name type="common">Common pheasant</name>
    <dbReference type="NCBI Taxonomy" id="9054"/>
    <lineage>
        <taxon>Eukaryota</taxon>
        <taxon>Metazoa</taxon>
        <taxon>Chordata</taxon>
        <taxon>Craniata</taxon>
        <taxon>Vertebrata</taxon>
        <taxon>Euteleostomi</taxon>
        <taxon>Archelosauria</taxon>
        <taxon>Archosauria</taxon>
        <taxon>Dinosauria</taxon>
        <taxon>Saurischia</taxon>
        <taxon>Theropoda</taxon>
        <taxon>Coelurosauria</taxon>
        <taxon>Aves</taxon>
        <taxon>Neognathae</taxon>
        <taxon>Galloanserae</taxon>
        <taxon>Galliformes</taxon>
        <taxon>Phasianidae</taxon>
        <taxon>Phasianinae</taxon>
        <taxon>Phasianus</taxon>
    </lineage>
</organism>
<gene>
    <name evidence="11" type="primary">MAL</name>
</gene>
<dbReference type="RefSeq" id="XP_031453150.1">
    <property type="nucleotide sequence ID" value="XM_031597290.1"/>
</dbReference>
<dbReference type="AlphaFoldDB" id="A0A669P4T8"/>
<dbReference type="CTD" id="4118"/>
<evidence type="ECO:0000256" key="2">
    <source>
        <dbReference type="ARBA" id="ARBA00022692"/>
    </source>
</evidence>
<dbReference type="PANTHER" id="PTHR22776">
    <property type="entry name" value="MARVEL-CONTAINING POTENTIAL LIPID RAFT-ASSOCIATED PROTEIN"/>
    <property type="match status" value="1"/>
</dbReference>
<dbReference type="InterPro" id="IPR050578">
    <property type="entry name" value="MARVEL-CKLF_proteins"/>
</dbReference>
<dbReference type="Ensembl" id="ENSPCLT00000002886.1">
    <property type="protein sequence ID" value="ENSPCLP00000002145.1"/>
    <property type="gene ID" value="ENSPCLG00000001784.1"/>
</dbReference>
<name>A0A669P4T8_PHACC</name>
<dbReference type="GO" id="GO:0042552">
    <property type="term" value="P:myelination"/>
    <property type="evidence" value="ECO:0007669"/>
    <property type="project" value="TreeGrafter"/>
</dbReference>
<evidence type="ECO:0000256" key="3">
    <source>
        <dbReference type="ARBA" id="ARBA00022989"/>
    </source>
</evidence>
<sequence>MLQVGSPQITFVGLGCKPPPTAQGHALHGVSLLVTETPQGCLQLLKTSCRPPPVTELYLVTGSGHICGSQSCLCLPLRRREGRAGRRGEKEEEREGGKEAVFGSCLQRDQPSMRESFTMSSATSRTFLPSGLAVFTTFPDVLFIPELIFGGLVWILIASSRVPNDQLQGWVMFVSVFCFVLTAVLLFLYMCGVHGDSSSWVTLDVICQETAAVFYFSASVLEAITTSILSNFQLLIIHRENISASVFAFVATLLYVIHIIYSLRRWKSS</sequence>
<keyword evidence="5" id="KW-0449">Lipoprotein</keyword>
<evidence type="ECO:0000256" key="8">
    <source>
        <dbReference type="PROSITE-ProRule" id="PRU00581"/>
    </source>
</evidence>
<dbReference type="OrthoDB" id="9940869at2759"/>
<dbReference type="InterPro" id="IPR008253">
    <property type="entry name" value="Marvel"/>
</dbReference>
<feature type="domain" description="MARVEL" evidence="10">
    <location>
        <begin position="134"/>
        <end position="267"/>
    </location>
</feature>
<keyword evidence="12" id="KW-1185">Reference proteome</keyword>
<comment type="subcellular location">
    <subcellularLocation>
        <location evidence="1">Membrane</location>
        <topology evidence="1">Multi-pass membrane protein</topology>
    </subcellularLocation>
</comment>
<feature type="transmembrane region" description="Helical" evidence="9">
    <location>
        <begin position="169"/>
        <end position="191"/>
    </location>
</feature>
<keyword evidence="2 8" id="KW-0812">Transmembrane</keyword>
<dbReference type="PRINTS" id="PR01884">
    <property type="entry name" value="MALPROTEIN"/>
</dbReference>
<evidence type="ECO:0000256" key="5">
    <source>
        <dbReference type="ARBA" id="ARBA00023288"/>
    </source>
</evidence>
<dbReference type="PANTHER" id="PTHR22776:SF12">
    <property type="entry name" value="MYELIN AND LYMPHOCYTE PROTEIN"/>
    <property type="match status" value="1"/>
</dbReference>
<proteinExistence type="inferred from homology"/>
<evidence type="ECO:0000259" key="10">
    <source>
        <dbReference type="PROSITE" id="PS51225"/>
    </source>
</evidence>
<evidence type="ECO:0000313" key="11">
    <source>
        <dbReference type="Ensembl" id="ENSPCLP00000002145.1"/>
    </source>
</evidence>
<keyword evidence="4 8" id="KW-0472">Membrane</keyword>
<dbReference type="InterPro" id="IPR013295">
    <property type="entry name" value="MAL"/>
</dbReference>
<evidence type="ECO:0000256" key="4">
    <source>
        <dbReference type="ARBA" id="ARBA00023136"/>
    </source>
</evidence>
<reference evidence="11" key="2">
    <citation type="submission" date="2025-09" db="UniProtKB">
        <authorList>
            <consortium name="Ensembl"/>
        </authorList>
    </citation>
    <scope>IDENTIFICATION</scope>
</reference>
<protein>
    <recommendedName>
        <fullName evidence="7">Myelin and lymphocyte protein</fullName>
    </recommendedName>
</protein>
<feature type="transmembrane region" description="Helical" evidence="9">
    <location>
        <begin position="242"/>
        <end position="263"/>
    </location>
</feature>
<dbReference type="PROSITE" id="PS51225">
    <property type="entry name" value="MARVEL"/>
    <property type="match status" value="1"/>
</dbReference>
<comment type="similarity">
    <text evidence="6">Belongs to the MAL family.</text>
</comment>
<evidence type="ECO:0000256" key="1">
    <source>
        <dbReference type="ARBA" id="ARBA00004141"/>
    </source>
</evidence>
<feature type="transmembrane region" description="Helical" evidence="9">
    <location>
        <begin position="132"/>
        <end position="157"/>
    </location>
</feature>
<dbReference type="Pfam" id="PF01284">
    <property type="entry name" value="MARVEL"/>
    <property type="match status" value="1"/>
</dbReference>
<keyword evidence="3 9" id="KW-1133">Transmembrane helix</keyword>
<accession>A0A669P4T8</accession>
<dbReference type="Proteomes" id="UP000472261">
    <property type="component" value="Unplaced"/>
</dbReference>
<dbReference type="GO" id="GO:0016020">
    <property type="term" value="C:membrane"/>
    <property type="evidence" value="ECO:0007669"/>
    <property type="project" value="UniProtKB-SubCell"/>
</dbReference>
<evidence type="ECO:0000256" key="9">
    <source>
        <dbReference type="SAM" id="Phobius"/>
    </source>
</evidence>
<dbReference type="GO" id="GO:0019911">
    <property type="term" value="F:structural constituent of myelin sheath"/>
    <property type="evidence" value="ECO:0007669"/>
    <property type="project" value="TreeGrafter"/>
</dbReference>
<reference evidence="11" key="1">
    <citation type="submission" date="2025-08" db="UniProtKB">
        <authorList>
            <consortium name="Ensembl"/>
        </authorList>
    </citation>
    <scope>IDENTIFICATION</scope>
</reference>
<evidence type="ECO:0000256" key="7">
    <source>
        <dbReference type="ARBA" id="ARBA00039981"/>
    </source>
</evidence>
<dbReference type="GeneID" id="116231510"/>
<dbReference type="KEGG" id="pcoc:116231510"/>
<evidence type="ECO:0000313" key="12">
    <source>
        <dbReference type="Proteomes" id="UP000472261"/>
    </source>
</evidence>